<evidence type="ECO:0000256" key="1">
    <source>
        <dbReference type="SAM" id="Phobius"/>
    </source>
</evidence>
<name>A0A7J8DHS5_ROUAE</name>
<organism evidence="2 3">
    <name type="scientific">Rousettus aegyptiacus</name>
    <name type="common">Egyptian fruit bat</name>
    <name type="synonym">Pteropus aegyptiacus</name>
    <dbReference type="NCBI Taxonomy" id="9407"/>
    <lineage>
        <taxon>Eukaryota</taxon>
        <taxon>Metazoa</taxon>
        <taxon>Chordata</taxon>
        <taxon>Craniata</taxon>
        <taxon>Vertebrata</taxon>
        <taxon>Euteleostomi</taxon>
        <taxon>Mammalia</taxon>
        <taxon>Eutheria</taxon>
        <taxon>Laurasiatheria</taxon>
        <taxon>Chiroptera</taxon>
        <taxon>Yinpterochiroptera</taxon>
        <taxon>Pteropodoidea</taxon>
        <taxon>Pteropodidae</taxon>
        <taxon>Rousettinae</taxon>
        <taxon>Rousettus</taxon>
    </lineage>
</organism>
<gene>
    <name evidence="2" type="ORF">HJG63_008522</name>
</gene>
<keyword evidence="1" id="KW-0812">Transmembrane</keyword>
<evidence type="ECO:0000313" key="2">
    <source>
        <dbReference type="EMBL" id="KAF6422681.1"/>
    </source>
</evidence>
<protein>
    <submittedName>
        <fullName evidence="2">Uncharacterized protein</fullName>
    </submittedName>
</protein>
<keyword evidence="1" id="KW-0472">Membrane</keyword>
<sequence>MAPGVAASGCARPIRAPSDAFTTGRDASWNCRTAWVQAQHPTRGDCAPQGTVSSVWRHSGLPRLGGAHGISWVNARDAANVPRCTGCPTTDAGPAQMSLEPSVRGPGLEPQSTFVPLCGHCQSDTRSRKAGLSPGHRQLRAEAKPHVSQFPRLLCSFLLLIFAFPLLFLCY</sequence>
<feature type="transmembrane region" description="Helical" evidence="1">
    <location>
        <begin position="150"/>
        <end position="170"/>
    </location>
</feature>
<dbReference type="Proteomes" id="UP000593571">
    <property type="component" value="Unassembled WGS sequence"/>
</dbReference>
<dbReference type="AlphaFoldDB" id="A0A7J8DHS5"/>
<proteinExistence type="predicted"/>
<evidence type="ECO:0000313" key="3">
    <source>
        <dbReference type="Proteomes" id="UP000593571"/>
    </source>
</evidence>
<keyword evidence="1" id="KW-1133">Transmembrane helix</keyword>
<comment type="caution">
    <text evidence="2">The sequence shown here is derived from an EMBL/GenBank/DDBJ whole genome shotgun (WGS) entry which is preliminary data.</text>
</comment>
<dbReference type="EMBL" id="JACASE010000012">
    <property type="protein sequence ID" value="KAF6422681.1"/>
    <property type="molecule type" value="Genomic_DNA"/>
</dbReference>
<accession>A0A7J8DHS5</accession>
<reference evidence="2 3" key="1">
    <citation type="journal article" date="2020" name="Nature">
        <title>Six reference-quality genomes reveal evolution of bat adaptations.</title>
        <authorList>
            <person name="Jebb D."/>
            <person name="Huang Z."/>
            <person name="Pippel M."/>
            <person name="Hughes G.M."/>
            <person name="Lavrichenko K."/>
            <person name="Devanna P."/>
            <person name="Winkler S."/>
            <person name="Jermiin L.S."/>
            <person name="Skirmuntt E.C."/>
            <person name="Katzourakis A."/>
            <person name="Burkitt-Gray L."/>
            <person name="Ray D.A."/>
            <person name="Sullivan K.A.M."/>
            <person name="Roscito J.G."/>
            <person name="Kirilenko B.M."/>
            <person name="Davalos L.M."/>
            <person name="Corthals A.P."/>
            <person name="Power M.L."/>
            <person name="Jones G."/>
            <person name="Ransome R.D."/>
            <person name="Dechmann D.K.N."/>
            <person name="Locatelli A.G."/>
            <person name="Puechmaille S.J."/>
            <person name="Fedrigo O."/>
            <person name="Jarvis E.D."/>
            <person name="Hiller M."/>
            <person name="Vernes S.C."/>
            <person name="Myers E.W."/>
            <person name="Teeling E.C."/>
        </authorList>
    </citation>
    <scope>NUCLEOTIDE SEQUENCE [LARGE SCALE GENOMIC DNA]</scope>
    <source>
        <strain evidence="2">MRouAeg1</strain>
        <tissue evidence="2">Muscle</tissue>
    </source>
</reference>
<keyword evidence="3" id="KW-1185">Reference proteome</keyword>